<accession>A0A238X0Z9</accession>
<dbReference type="RefSeq" id="WP_089377747.1">
    <property type="nucleotide sequence ID" value="NZ_FZNX01000002.1"/>
</dbReference>
<evidence type="ECO:0000256" key="1">
    <source>
        <dbReference type="ARBA" id="ARBA00006817"/>
    </source>
</evidence>
<comment type="similarity">
    <text evidence="1">Belongs to the AHA1 family.</text>
</comment>
<reference evidence="4" key="1">
    <citation type="submission" date="2017-06" db="EMBL/GenBank/DDBJ databases">
        <authorList>
            <person name="Varghese N."/>
            <person name="Submissions S."/>
        </authorList>
    </citation>
    <scope>NUCLEOTIDE SEQUENCE [LARGE SCALE GENOMIC DNA]</scope>
    <source>
        <strain evidence="4">DSM 27993</strain>
    </source>
</reference>
<dbReference type="InterPro" id="IPR013538">
    <property type="entry name" value="ASHA1/2-like_C"/>
</dbReference>
<dbReference type="AlphaFoldDB" id="A0A238X0Z9"/>
<feature type="domain" description="Activator of Hsp90 ATPase homologue 1/2-like C-terminal" evidence="2">
    <location>
        <begin position="15"/>
        <end position="142"/>
    </location>
</feature>
<dbReference type="CDD" id="cd07814">
    <property type="entry name" value="SRPBCC_CalC_Aha1-like"/>
    <property type="match status" value="1"/>
</dbReference>
<organism evidence="3 4">
    <name type="scientific">Lutibacter flavus</name>
    <dbReference type="NCBI Taxonomy" id="691689"/>
    <lineage>
        <taxon>Bacteria</taxon>
        <taxon>Pseudomonadati</taxon>
        <taxon>Bacteroidota</taxon>
        <taxon>Flavobacteriia</taxon>
        <taxon>Flavobacteriales</taxon>
        <taxon>Flavobacteriaceae</taxon>
        <taxon>Lutibacter</taxon>
    </lineage>
</organism>
<evidence type="ECO:0000259" key="2">
    <source>
        <dbReference type="Pfam" id="PF08327"/>
    </source>
</evidence>
<name>A0A238X0Z9_9FLAO</name>
<dbReference type="InterPro" id="IPR023393">
    <property type="entry name" value="START-like_dom_sf"/>
</dbReference>
<proteinExistence type="inferred from homology"/>
<dbReference type="Pfam" id="PF08327">
    <property type="entry name" value="AHSA1"/>
    <property type="match status" value="1"/>
</dbReference>
<dbReference type="Proteomes" id="UP000198412">
    <property type="component" value="Unassembled WGS sequence"/>
</dbReference>
<gene>
    <name evidence="3" type="ORF">SAMN04488111_1424</name>
</gene>
<sequence>MKVNEIISVEQQFNLPADRIWNAITNINEMKQWFFSNIESFKPEVGFKTEFKVNSQDRIFTHLWKITEVEPFVKIVYNWKYDTYPGDSFVHFELFKKEHSTILKVTSKVIESFPKNVPEFKSESCREGWNYFIKKNLKNYLENKEY</sequence>
<dbReference type="SUPFAM" id="SSF55961">
    <property type="entry name" value="Bet v1-like"/>
    <property type="match status" value="1"/>
</dbReference>
<evidence type="ECO:0000313" key="3">
    <source>
        <dbReference type="EMBL" id="SNR52273.1"/>
    </source>
</evidence>
<dbReference type="OrthoDB" id="2355173at2"/>
<keyword evidence="4" id="KW-1185">Reference proteome</keyword>
<dbReference type="Gene3D" id="3.30.530.20">
    <property type="match status" value="1"/>
</dbReference>
<protein>
    <submittedName>
        <fullName evidence="3">Uncharacterized conserved protein YndB, AHSA1/START domain</fullName>
    </submittedName>
</protein>
<dbReference type="EMBL" id="FZNX01000002">
    <property type="protein sequence ID" value="SNR52273.1"/>
    <property type="molecule type" value="Genomic_DNA"/>
</dbReference>
<evidence type="ECO:0000313" key="4">
    <source>
        <dbReference type="Proteomes" id="UP000198412"/>
    </source>
</evidence>